<organism evidence="1 2">
    <name type="scientific">Helianthus annuus</name>
    <name type="common">Common sunflower</name>
    <dbReference type="NCBI Taxonomy" id="4232"/>
    <lineage>
        <taxon>Eukaryota</taxon>
        <taxon>Viridiplantae</taxon>
        <taxon>Streptophyta</taxon>
        <taxon>Embryophyta</taxon>
        <taxon>Tracheophyta</taxon>
        <taxon>Spermatophyta</taxon>
        <taxon>Magnoliopsida</taxon>
        <taxon>eudicotyledons</taxon>
        <taxon>Gunneridae</taxon>
        <taxon>Pentapetalae</taxon>
        <taxon>asterids</taxon>
        <taxon>campanulids</taxon>
        <taxon>Asterales</taxon>
        <taxon>Asteraceae</taxon>
        <taxon>Asteroideae</taxon>
        <taxon>Heliantheae alliance</taxon>
        <taxon>Heliantheae</taxon>
        <taxon>Helianthus</taxon>
    </lineage>
</organism>
<reference evidence="1" key="2">
    <citation type="submission" date="2020-06" db="EMBL/GenBank/DDBJ databases">
        <title>Helianthus annuus Genome sequencing and assembly Release 2.</title>
        <authorList>
            <person name="Gouzy J."/>
            <person name="Langlade N."/>
            <person name="Munos S."/>
        </authorList>
    </citation>
    <scope>NUCLEOTIDE SEQUENCE</scope>
    <source>
        <tissue evidence="1">Leaves</tissue>
    </source>
</reference>
<dbReference type="EMBL" id="MNCJ02000317">
    <property type="protein sequence ID" value="KAF5817107.1"/>
    <property type="molecule type" value="Genomic_DNA"/>
</dbReference>
<name>A0A9K3JM20_HELAN</name>
<keyword evidence="2" id="KW-1185">Reference proteome</keyword>
<evidence type="ECO:0000313" key="2">
    <source>
        <dbReference type="Proteomes" id="UP000215914"/>
    </source>
</evidence>
<accession>A0A9K3JM20</accession>
<reference evidence="1" key="1">
    <citation type="journal article" date="2017" name="Nature">
        <title>The sunflower genome provides insights into oil metabolism, flowering and Asterid evolution.</title>
        <authorList>
            <person name="Badouin H."/>
            <person name="Gouzy J."/>
            <person name="Grassa C.J."/>
            <person name="Murat F."/>
            <person name="Staton S.E."/>
            <person name="Cottret L."/>
            <person name="Lelandais-Briere C."/>
            <person name="Owens G.L."/>
            <person name="Carrere S."/>
            <person name="Mayjonade B."/>
            <person name="Legrand L."/>
            <person name="Gill N."/>
            <person name="Kane N.C."/>
            <person name="Bowers J.E."/>
            <person name="Hubner S."/>
            <person name="Bellec A."/>
            <person name="Berard A."/>
            <person name="Berges H."/>
            <person name="Blanchet N."/>
            <person name="Boniface M.C."/>
            <person name="Brunel D."/>
            <person name="Catrice O."/>
            <person name="Chaidir N."/>
            <person name="Claudel C."/>
            <person name="Donnadieu C."/>
            <person name="Faraut T."/>
            <person name="Fievet G."/>
            <person name="Helmstetter N."/>
            <person name="King M."/>
            <person name="Knapp S.J."/>
            <person name="Lai Z."/>
            <person name="Le Paslier M.C."/>
            <person name="Lippi Y."/>
            <person name="Lorenzon L."/>
            <person name="Mandel J.R."/>
            <person name="Marage G."/>
            <person name="Marchand G."/>
            <person name="Marquand E."/>
            <person name="Bret-Mestries E."/>
            <person name="Morien E."/>
            <person name="Nambeesan S."/>
            <person name="Nguyen T."/>
            <person name="Pegot-Espagnet P."/>
            <person name="Pouilly N."/>
            <person name="Raftis F."/>
            <person name="Sallet E."/>
            <person name="Schiex T."/>
            <person name="Thomas J."/>
            <person name="Vandecasteele C."/>
            <person name="Vares D."/>
            <person name="Vear F."/>
            <person name="Vautrin S."/>
            <person name="Crespi M."/>
            <person name="Mangin B."/>
            <person name="Burke J.M."/>
            <person name="Salse J."/>
            <person name="Munos S."/>
            <person name="Vincourt P."/>
            <person name="Rieseberg L.H."/>
            <person name="Langlade N.B."/>
        </authorList>
    </citation>
    <scope>NUCLEOTIDE SEQUENCE</scope>
    <source>
        <tissue evidence="1">Leaves</tissue>
    </source>
</reference>
<dbReference type="AlphaFoldDB" id="A0A9K3JM20"/>
<gene>
    <name evidence="1" type="ORF">HanXRQr2_Chr02g0049151</name>
</gene>
<evidence type="ECO:0000313" key="1">
    <source>
        <dbReference type="EMBL" id="KAF5817107.1"/>
    </source>
</evidence>
<dbReference type="Gramene" id="mRNA:HanXRQr2_Chr02g0049151">
    <property type="protein sequence ID" value="CDS:HanXRQr2_Chr02g0049151.1"/>
    <property type="gene ID" value="HanXRQr2_Chr02g0049151"/>
</dbReference>
<protein>
    <submittedName>
        <fullName evidence="1">Uncharacterized protein</fullName>
    </submittedName>
</protein>
<proteinExistence type="predicted"/>
<dbReference type="Proteomes" id="UP000215914">
    <property type="component" value="Unassembled WGS sequence"/>
</dbReference>
<sequence>MVRRAVRFEITGENGPTSAALSSLILLTRFPFPQCIPLKLQTSVVSFQFESTNSGSIFILFLNSRSESLSV</sequence>
<comment type="caution">
    <text evidence="1">The sequence shown here is derived from an EMBL/GenBank/DDBJ whole genome shotgun (WGS) entry which is preliminary data.</text>
</comment>